<comment type="function">
    <text evidence="6">One of the early assembly proteins it binds 23S rRNA. One of the proteins that surrounds the polypeptide exit tunnel on the outside of the ribosome. Forms the main docking site for trigger factor binding to the ribosome.</text>
</comment>
<dbReference type="AlphaFoldDB" id="A0A6J4LAX4"/>
<dbReference type="Pfam" id="PF00276">
    <property type="entry name" value="Ribosomal_L23"/>
    <property type="match status" value="1"/>
</dbReference>
<comment type="similarity">
    <text evidence="1 6">Belongs to the universal ribosomal protein uL23 family.</text>
</comment>
<evidence type="ECO:0000256" key="5">
    <source>
        <dbReference type="ARBA" id="ARBA00023274"/>
    </source>
</evidence>
<evidence type="ECO:0000313" key="7">
    <source>
        <dbReference type="EMBL" id="CAA9326983.1"/>
    </source>
</evidence>
<dbReference type="NCBIfam" id="NF004363">
    <property type="entry name" value="PRK05738.2-4"/>
    <property type="match status" value="1"/>
</dbReference>
<dbReference type="InterPro" id="IPR013025">
    <property type="entry name" value="Ribosomal_uL23-like"/>
</dbReference>
<keyword evidence="4 6" id="KW-0689">Ribosomal protein</keyword>
<dbReference type="HAMAP" id="MF_01369_B">
    <property type="entry name" value="Ribosomal_uL23_B"/>
    <property type="match status" value="1"/>
</dbReference>
<gene>
    <name evidence="6" type="primary">rplW</name>
    <name evidence="7" type="ORF">AVDCRST_MAG89-1942</name>
</gene>
<evidence type="ECO:0000256" key="6">
    <source>
        <dbReference type="HAMAP-Rule" id="MF_01369"/>
    </source>
</evidence>
<evidence type="ECO:0000256" key="2">
    <source>
        <dbReference type="ARBA" id="ARBA00022730"/>
    </source>
</evidence>
<reference evidence="7" key="1">
    <citation type="submission" date="2020-02" db="EMBL/GenBank/DDBJ databases">
        <authorList>
            <person name="Meier V. D."/>
        </authorList>
    </citation>
    <scope>NUCLEOTIDE SEQUENCE</scope>
    <source>
        <strain evidence="7">AVDCRST_MAG89</strain>
    </source>
</reference>
<accession>A0A6J4LAX4</accession>
<sequence>MRNVSQILVKPLVTEKSHQQLDQHGAYSFVVANDANKVEIAGAIEKQFNVKVKAVRTMRYAGKEKRMGKFMGRKAAWKKAVVTLVEGDSIEIFEGV</sequence>
<dbReference type="GO" id="GO:1990904">
    <property type="term" value="C:ribonucleoprotein complex"/>
    <property type="evidence" value="ECO:0007669"/>
    <property type="project" value="UniProtKB-KW"/>
</dbReference>
<dbReference type="NCBIfam" id="NF004366">
    <property type="entry name" value="PRK05738.3-2"/>
    <property type="match status" value="1"/>
</dbReference>
<evidence type="ECO:0000256" key="4">
    <source>
        <dbReference type="ARBA" id="ARBA00022980"/>
    </source>
</evidence>
<dbReference type="GO" id="GO:0003735">
    <property type="term" value="F:structural constituent of ribosome"/>
    <property type="evidence" value="ECO:0007669"/>
    <property type="project" value="InterPro"/>
</dbReference>
<comment type="subunit">
    <text evidence="6">Part of the 50S ribosomal subunit. Contacts protein L29, and trigger factor when it is bound to the ribosome.</text>
</comment>
<dbReference type="FunFam" id="3.30.70.330:FF:000001">
    <property type="entry name" value="50S ribosomal protein L23"/>
    <property type="match status" value="1"/>
</dbReference>
<dbReference type="GO" id="GO:0006412">
    <property type="term" value="P:translation"/>
    <property type="evidence" value="ECO:0007669"/>
    <property type="project" value="UniProtKB-UniRule"/>
</dbReference>
<protein>
    <recommendedName>
        <fullName evidence="6">Large ribosomal subunit protein uL23</fullName>
    </recommendedName>
</protein>
<organism evidence="7">
    <name type="scientific">uncultured Gemmatimonadota bacterium</name>
    <dbReference type="NCBI Taxonomy" id="203437"/>
    <lineage>
        <taxon>Bacteria</taxon>
        <taxon>Pseudomonadati</taxon>
        <taxon>Gemmatimonadota</taxon>
        <taxon>environmental samples</taxon>
    </lineage>
</organism>
<keyword evidence="3 6" id="KW-0694">RNA-binding</keyword>
<proteinExistence type="inferred from homology"/>
<name>A0A6J4LAX4_9BACT</name>
<dbReference type="EMBL" id="CADCTV010000414">
    <property type="protein sequence ID" value="CAA9326983.1"/>
    <property type="molecule type" value="Genomic_DNA"/>
</dbReference>
<dbReference type="InterPro" id="IPR012677">
    <property type="entry name" value="Nucleotide-bd_a/b_plait_sf"/>
</dbReference>
<dbReference type="NCBIfam" id="NF004359">
    <property type="entry name" value="PRK05738.1-3"/>
    <property type="match status" value="1"/>
</dbReference>
<dbReference type="InterPro" id="IPR012678">
    <property type="entry name" value="Ribosomal_uL23/eL15/eS24_sf"/>
</dbReference>
<dbReference type="SUPFAM" id="SSF54189">
    <property type="entry name" value="Ribosomal proteins S24e, L23 and L15e"/>
    <property type="match status" value="1"/>
</dbReference>
<dbReference type="PANTHER" id="PTHR11620">
    <property type="entry name" value="60S RIBOSOMAL PROTEIN L23A"/>
    <property type="match status" value="1"/>
</dbReference>
<dbReference type="GO" id="GO:0005840">
    <property type="term" value="C:ribosome"/>
    <property type="evidence" value="ECO:0007669"/>
    <property type="project" value="UniProtKB-KW"/>
</dbReference>
<evidence type="ECO:0000256" key="1">
    <source>
        <dbReference type="ARBA" id="ARBA00006700"/>
    </source>
</evidence>
<dbReference type="Gene3D" id="3.30.70.330">
    <property type="match status" value="1"/>
</dbReference>
<keyword evidence="5 6" id="KW-0687">Ribonucleoprotein</keyword>
<dbReference type="GO" id="GO:0019843">
    <property type="term" value="F:rRNA binding"/>
    <property type="evidence" value="ECO:0007669"/>
    <property type="project" value="UniProtKB-UniRule"/>
</dbReference>
<evidence type="ECO:0000256" key="3">
    <source>
        <dbReference type="ARBA" id="ARBA00022884"/>
    </source>
</evidence>
<keyword evidence="2 6" id="KW-0699">rRNA-binding</keyword>